<dbReference type="KEGG" id="ppsc:EHS13_01570"/>
<dbReference type="InterPro" id="IPR001932">
    <property type="entry name" value="PPM-type_phosphatase-like_dom"/>
</dbReference>
<keyword evidence="3" id="KW-0812">Transmembrane</keyword>
<dbReference type="PROSITE" id="PS51746">
    <property type="entry name" value="PPM_2"/>
    <property type="match status" value="1"/>
</dbReference>
<dbReference type="InterPro" id="IPR014221">
    <property type="entry name" value="SpoII_E"/>
</dbReference>
<feature type="transmembrane region" description="Helical" evidence="3">
    <location>
        <begin position="53"/>
        <end position="86"/>
    </location>
</feature>
<dbReference type="Pfam" id="PF07228">
    <property type="entry name" value="SpoIIE"/>
    <property type="match status" value="1"/>
</dbReference>
<feature type="transmembrane region" description="Helical" evidence="3">
    <location>
        <begin position="98"/>
        <end position="119"/>
    </location>
</feature>
<dbReference type="Gene3D" id="3.60.40.10">
    <property type="entry name" value="PPM-type phosphatase domain"/>
    <property type="match status" value="1"/>
</dbReference>
<sequence length="802" mass="89633">MKINKLVQTWILRRGFILWMVMAFLLGRATILEDLYPFAIAFFAVVYYSRKAWLNWMTMAIIVGSLCSPQIHTGYIVTEMLVFILLQKGLEKYEKADISYVPILSFVAVFLVQLFAYLVQVGLSWYTLLITTVEGLLSLILTLIFMQAVSVFTLSWKKQGLKNEEIVCLIILLASVMTGTVGWMIGSVSVEHVLSRFLILLFAIVGGAPLGASVGVITGLILSLADTNAVIQISLLAFAGMLAGLLKEGGKLAVALGMLLGASILSIYIGDKTNIIASTWESLAAIVIFMLMSRSLPRTLAKYIPGTKENMRSQYEYARRVRDLTASKVEQFSEVFRMLSNSFKQIAVQGEAVKREIEDGHLMNEVANKTCATCWKRKECWEGKYNQTYGFMMEIILGLEAGRKLDKRDIQPSWKKACIKPDQVLVEMKRQYEIYCNNLHWRKQVVESRKLVSDQLDGVSQVMEDLAKEIKREGQEMVLQEDQIREALQQMGLAIAGIDVINLEMGKVEIEIVHQYLKGFDECRKIIAPLLSDILGENIVVKKEQFSDKGEAFYTVTFGSMRQYGVETGVAGAAKGGDLLSGDSFSTKELGNGKFAVALSDGMGNGERASMESSTALAVLQQLLQSGMDERLAIKSVNSVLMLRSVDEMFATVDMALIDLYNASTTFLKIGSTPSFIRRGGEVIQVAANNLPVGIMHEIEVDLLRIQLLPGDILIMMTDGIYDAPGYAMNKDLWMKRMIQEIAVESPQEMADCLLERIVRHLDGEIIDDMTVIVAKIERYQPEWSALRWPVMNQIERPKTVS</sequence>
<keyword evidence="1 5" id="KW-0378">Hydrolase</keyword>
<dbReference type="SUPFAM" id="SSF81606">
    <property type="entry name" value="PP2C-like"/>
    <property type="match status" value="1"/>
</dbReference>
<dbReference type="InterPro" id="IPR036457">
    <property type="entry name" value="PPM-type-like_dom_sf"/>
</dbReference>
<dbReference type="NCBIfam" id="TIGR02865">
    <property type="entry name" value="spore_II_E"/>
    <property type="match status" value="1"/>
</dbReference>
<dbReference type="GO" id="GO:0004722">
    <property type="term" value="F:protein serine/threonine phosphatase activity"/>
    <property type="evidence" value="ECO:0007669"/>
    <property type="project" value="UniProtKB-EC"/>
</dbReference>
<dbReference type="InterPro" id="IPR045768">
    <property type="entry name" value="SpoIIE_N"/>
</dbReference>
<feature type="transmembrane region" description="Helical" evidence="3">
    <location>
        <begin position="229"/>
        <end position="246"/>
    </location>
</feature>
<evidence type="ECO:0000313" key="6">
    <source>
        <dbReference type="Proteomes" id="UP000426246"/>
    </source>
</evidence>
<proteinExistence type="predicted"/>
<accession>A0A6B8RAZ8</accession>
<evidence type="ECO:0000256" key="2">
    <source>
        <dbReference type="SAM" id="Coils"/>
    </source>
</evidence>
<organism evidence="5 6">
    <name type="scientific">Paenibacillus psychroresistens</name>
    <dbReference type="NCBI Taxonomy" id="1778678"/>
    <lineage>
        <taxon>Bacteria</taxon>
        <taxon>Bacillati</taxon>
        <taxon>Bacillota</taxon>
        <taxon>Bacilli</taxon>
        <taxon>Bacillales</taxon>
        <taxon>Paenibacillaceae</taxon>
        <taxon>Paenibacillus</taxon>
    </lineage>
</organism>
<protein>
    <submittedName>
        <fullName evidence="5">Stage II sporulation protein E</fullName>
        <ecNumber evidence="5">3.1.3.16</ecNumber>
    </submittedName>
</protein>
<dbReference type="RefSeq" id="WP_155698693.1">
    <property type="nucleotide sequence ID" value="NZ_CP034235.1"/>
</dbReference>
<reference evidence="6" key="1">
    <citation type="submission" date="2018-11" db="EMBL/GenBank/DDBJ databases">
        <title>Complete genome sequence of Paenibacillus sp. ML311-T8.</title>
        <authorList>
            <person name="Nam Y.-D."/>
            <person name="Kang J."/>
            <person name="Chung W.-H."/>
            <person name="Park Y.S."/>
        </authorList>
    </citation>
    <scope>NUCLEOTIDE SEQUENCE [LARGE SCALE GENOMIC DNA]</scope>
    <source>
        <strain evidence="6">ML311-T8</strain>
    </source>
</reference>
<dbReference type="Pfam" id="PF19732">
    <property type="entry name" value="SpoIIE_N"/>
    <property type="match status" value="1"/>
</dbReference>
<feature type="domain" description="PPM-type phosphatase" evidence="4">
    <location>
        <begin position="567"/>
        <end position="777"/>
    </location>
</feature>
<keyword evidence="3" id="KW-0472">Membrane</keyword>
<dbReference type="OrthoDB" id="9763774at2"/>
<keyword evidence="3" id="KW-1133">Transmembrane helix</keyword>
<feature type="transmembrane region" description="Helical" evidence="3">
    <location>
        <begin position="16"/>
        <end position="47"/>
    </location>
</feature>
<gene>
    <name evidence="5" type="primary">spoIIE</name>
    <name evidence="5" type="ORF">EHS13_01570</name>
</gene>
<evidence type="ECO:0000313" key="5">
    <source>
        <dbReference type="EMBL" id="QGQ93699.1"/>
    </source>
</evidence>
<feature type="transmembrane region" description="Helical" evidence="3">
    <location>
        <begin position="166"/>
        <end position="185"/>
    </location>
</feature>
<dbReference type="InterPro" id="IPR052016">
    <property type="entry name" value="Bact_Sigma-Reg"/>
</dbReference>
<dbReference type="PANTHER" id="PTHR43156:SF2">
    <property type="entry name" value="STAGE II SPORULATION PROTEIN E"/>
    <property type="match status" value="1"/>
</dbReference>
<evidence type="ECO:0000256" key="3">
    <source>
        <dbReference type="SAM" id="Phobius"/>
    </source>
</evidence>
<dbReference type="Proteomes" id="UP000426246">
    <property type="component" value="Chromosome"/>
</dbReference>
<dbReference type="AlphaFoldDB" id="A0A6B8RAZ8"/>
<evidence type="ECO:0000256" key="1">
    <source>
        <dbReference type="ARBA" id="ARBA00022801"/>
    </source>
</evidence>
<dbReference type="PANTHER" id="PTHR43156">
    <property type="entry name" value="STAGE II SPORULATION PROTEIN E-RELATED"/>
    <property type="match status" value="1"/>
</dbReference>
<dbReference type="SMART" id="SM00332">
    <property type="entry name" value="PP2Cc"/>
    <property type="match status" value="1"/>
</dbReference>
<feature type="transmembrane region" description="Helical" evidence="3">
    <location>
        <begin position="275"/>
        <end position="292"/>
    </location>
</feature>
<feature type="transmembrane region" description="Helical" evidence="3">
    <location>
        <begin position="125"/>
        <end position="154"/>
    </location>
</feature>
<dbReference type="EMBL" id="CP034235">
    <property type="protein sequence ID" value="QGQ93699.1"/>
    <property type="molecule type" value="Genomic_DNA"/>
</dbReference>
<evidence type="ECO:0000259" key="4">
    <source>
        <dbReference type="PROSITE" id="PS51746"/>
    </source>
</evidence>
<feature type="transmembrane region" description="Helical" evidence="3">
    <location>
        <begin position="252"/>
        <end position="270"/>
    </location>
</feature>
<feature type="transmembrane region" description="Helical" evidence="3">
    <location>
        <begin position="197"/>
        <end position="222"/>
    </location>
</feature>
<dbReference type="EC" id="3.1.3.16" evidence="5"/>
<keyword evidence="2" id="KW-0175">Coiled coil</keyword>
<feature type="coiled-coil region" evidence="2">
    <location>
        <begin position="463"/>
        <end position="490"/>
    </location>
</feature>
<dbReference type="SMART" id="SM00331">
    <property type="entry name" value="PP2C_SIG"/>
    <property type="match status" value="1"/>
</dbReference>
<keyword evidence="6" id="KW-1185">Reference proteome</keyword>
<name>A0A6B8RAZ8_9BACL</name>